<dbReference type="OrthoDB" id="2376882at2"/>
<reference evidence="1 2" key="1">
    <citation type="submission" date="2019-03" db="EMBL/GenBank/DDBJ databases">
        <authorList>
            <person name="Kim M.K.M."/>
        </authorList>
    </citation>
    <scope>NUCLEOTIDE SEQUENCE [LARGE SCALE GENOMIC DNA]</scope>
    <source>
        <strain evidence="1 2">18JY21-1</strain>
    </source>
</reference>
<proteinExistence type="predicted"/>
<dbReference type="EMBL" id="SKFG01000014">
    <property type="protein sequence ID" value="TCZ76065.1"/>
    <property type="molecule type" value="Genomic_DNA"/>
</dbReference>
<comment type="caution">
    <text evidence="1">The sequence shown here is derived from an EMBL/GenBank/DDBJ whole genome shotgun (WGS) entry which is preliminary data.</text>
</comment>
<keyword evidence="2" id="KW-1185">Reference proteome</keyword>
<dbReference type="AlphaFoldDB" id="A0A4R4EDJ9"/>
<dbReference type="Pfam" id="PF08863">
    <property type="entry name" value="YolD"/>
    <property type="match status" value="1"/>
</dbReference>
<protein>
    <submittedName>
        <fullName evidence="1">YolD-like family protein</fullName>
    </submittedName>
</protein>
<organism evidence="1 2">
    <name type="scientific">Paenibacillus albiflavus</name>
    <dbReference type="NCBI Taxonomy" id="2545760"/>
    <lineage>
        <taxon>Bacteria</taxon>
        <taxon>Bacillati</taxon>
        <taxon>Bacillota</taxon>
        <taxon>Bacilli</taxon>
        <taxon>Bacillales</taxon>
        <taxon>Paenibacillaceae</taxon>
        <taxon>Paenibacillus</taxon>
    </lineage>
</organism>
<dbReference type="RefSeq" id="WP_132418791.1">
    <property type="nucleotide sequence ID" value="NZ_SKFG01000014.1"/>
</dbReference>
<dbReference type="Proteomes" id="UP000295418">
    <property type="component" value="Unassembled WGS sequence"/>
</dbReference>
<evidence type="ECO:0000313" key="2">
    <source>
        <dbReference type="Proteomes" id="UP000295418"/>
    </source>
</evidence>
<dbReference type="InterPro" id="IPR014962">
    <property type="entry name" value="YolD"/>
</dbReference>
<evidence type="ECO:0000313" key="1">
    <source>
        <dbReference type="EMBL" id="TCZ76065.1"/>
    </source>
</evidence>
<gene>
    <name evidence="1" type="ORF">E0485_14560</name>
</gene>
<accession>A0A4R4EDJ9</accession>
<sequence>MTKPELDEQEWEIISRAIGESMSQGIEITLQLFDPFDDVEVRGVVTKIDQQLKRIKLEYDGDYDWFKLEDILSVK</sequence>
<name>A0A4R4EDJ9_9BACL</name>